<evidence type="ECO:0000256" key="6">
    <source>
        <dbReference type="ARBA" id="ARBA00022989"/>
    </source>
</evidence>
<dbReference type="GO" id="GO:0008360">
    <property type="term" value="P:regulation of cell shape"/>
    <property type="evidence" value="ECO:0007669"/>
    <property type="project" value="UniProtKB-KW"/>
</dbReference>
<evidence type="ECO:0000313" key="10">
    <source>
        <dbReference type="Proteomes" id="UP000824124"/>
    </source>
</evidence>
<evidence type="ECO:0000256" key="5">
    <source>
        <dbReference type="ARBA" id="ARBA00022960"/>
    </source>
</evidence>
<keyword evidence="4 8" id="KW-0812">Transmembrane</keyword>
<name>A0A9D1HKU5_9FIRM</name>
<evidence type="ECO:0000256" key="3">
    <source>
        <dbReference type="ARBA" id="ARBA00022475"/>
    </source>
</evidence>
<dbReference type="EMBL" id="DVMH01000033">
    <property type="protein sequence ID" value="HIU10900.1"/>
    <property type="molecule type" value="Genomic_DNA"/>
</dbReference>
<proteinExistence type="inferred from homology"/>
<keyword evidence="3" id="KW-1003">Cell membrane</keyword>
<organism evidence="9 10">
    <name type="scientific">Candidatus Avidehalobacter gallistercoris</name>
    <dbReference type="NCBI Taxonomy" id="2840694"/>
    <lineage>
        <taxon>Bacteria</taxon>
        <taxon>Bacillati</taxon>
        <taxon>Bacillota</taxon>
        <taxon>Clostridia</taxon>
        <taxon>Eubacteriales</taxon>
        <taxon>Peptococcaceae</taxon>
        <taxon>Peptococcaceae incertae sedis</taxon>
        <taxon>Candidatus Avidehalobacter</taxon>
    </lineage>
</organism>
<accession>A0A9D1HKU5</accession>
<dbReference type="GO" id="GO:0005886">
    <property type="term" value="C:plasma membrane"/>
    <property type="evidence" value="ECO:0007669"/>
    <property type="project" value="UniProtKB-SubCell"/>
</dbReference>
<protein>
    <submittedName>
        <fullName evidence="9">Rod shape-determining protein MreD</fullName>
    </submittedName>
</protein>
<feature type="transmembrane region" description="Helical" evidence="8">
    <location>
        <begin position="137"/>
        <end position="156"/>
    </location>
</feature>
<comment type="caution">
    <text evidence="9">The sequence shown here is derived from an EMBL/GenBank/DDBJ whole genome shotgun (WGS) entry which is preliminary data.</text>
</comment>
<keyword evidence="7 8" id="KW-0472">Membrane</keyword>
<comment type="similarity">
    <text evidence="2">Belongs to the MreD family.</text>
</comment>
<dbReference type="InterPro" id="IPR007227">
    <property type="entry name" value="Cell_shape_determining_MreD"/>
</dbReference>
<dbReference type="Proteomes" id="UP000824124">
    <property type="component" value="Unassembled WGS sequence"/>
</dbReference>
<dbReference type="Pfam" id="PF04093">
    <property type="entry name" value="MreD"/>
    <property type="match status" value="1"/>
</dbReference>
<evidence type="ECO:0000256" key="8">
    <source>
        <dbReference type="SAM" id="Phobius"/>
    </source>
</evidence>
<evidence type="ECO:0000313" key="9">
    <source>
        <dbReference type="EMBL" id="HIU10900.1"/>
    </source>
</evidence>
<feature type="transmembrane region" description="Helical" evidence="8">
    <location>
        <begin position="60"/>
        <end position="87"/>
    </location>
</feature>
<reference evidence="9" key="1">
    <citation type="submission" date="2020-10" db="EMBL/GenBank/DDBJ databases">
        <authorList>
            <person name="Gilroy R."/>
        </authorList>
    </citation>
    <scope>NUCLEOTIDE SEQUENCE</scope>
    <source>
        <strain evidence="9">2830</strain>
    </source>
</reference>
<keyword evidence="5" id="KW-0133">Cell shape</keyword>
<comment type="subcellular location">
    <subcellularLocation>
        <location evidence="1">Cell membrane</location>
        <topology evidence="1">Multi-pass membrane protein</topology>
    </subcellularLocation>
</comment>
<evidence type="ECO:0000256" key="2">
    <source>
        <dbReference type="ARBA" id="ARBA00007776"/>
    </source>
</evidence>
<keyword evidence="6 8" id="KW-1133">Transmembrane helix</keyword>
<evidence type="ECO:0000256" key="4">
    <source>
        <dbReference type="ARBA" id="ARBA00022692"/>
    </source>
</evidence>
<sequence>MRNLRRRLVLTVLYLAAFLLQYGFLNNLGWGVFCPQLMLFFPVFAGLLRGRWYGLAHGLFAGLLMDLVIGRFLGLNALVWGAAGFLVGRFTTSLFKENYLIAVISVLLSYAFSSLFYAMLAGLVSGSFFSMTLISRIIMGGVLVNCFIAPIIYLPVYRSLAYGWLQPVPKRV</sequence>
<feature type="transmembrane region" description="Helical" evidence="8">
    <location>
        <begin position="99"/>
        <end position="125"/>
    </location>
</feature>
<evidence type="ECO:0000256" key="1">
    <source>
        <dbReference type="ARBA" id="ARBA00004651"/>
    </source>
</evidence>
<reference evidence="9" key="2">
    <citation type="journal article" date="2021" name="PeerJ">
        <title>Extensive microbial diversity within the chicken gut microbiome revealed by metagenomics and culture.</title>
        <authorList>
            <person name="Gilroy R."/>
            <person name="Ravi A."/>
            <person name="Getino M."/>
            <person name="Pursley I."/>
            <person name="Horton D.L."/>
            <person name="Alikhan N.F."/>
            <person name="Baker D."/>
            <person name="Gharbi K."/>
            <person name="Hall N."/>
            <person name="Watson M."/>
            <person name="Adriaenssens E.M."/>
            <person name="Foster-Nyarko E."/>
            <person name="Jarju S."/>
            <person name="Secka A."/>
            <person name="Antonio M."/>
            <person name="Oren A."/>
            <person name="Chaudhuri R.R."/>
            <person name="La Ragione R."/>
            <person name="Hildebrand F."/>
            <person name="Pallen M.J."/>
        </authorList>
    </citation>
    <scope>NUCLEOTIDE SEQUENCE</scope>
    <source>
        <strain evidence="9">2830</strain>
    </source>
</reference>
<feature type="transmembrane region" description="Helical" evidence="8">
    <location>
        <begin position="7"/>
        <end position="24"/>
    </location>
</feature>
<dbReference type="AlphaFoldDB" id="A0A9D1HKU5"/>
<evidence type="ECO:0000256" key="7">
    <source>
        <dbReference type="ARBA" id="ARBA00023136"/>
    </source>
</evidence>
<gene>
    <name evidence="9" type="primary">mreD</name>
    <name evidence="9" type="ORF">IAB00_06655</name>
</gene>
<dbReference type="NCBIfam" id="TIGR03426">
    <property type="entry name" value="shape_MreD"/>
    <property type="match status" value="1"/>
</dbReference>